<feature type="signal peptide" evidence="1">
    <location>
        <begin position="1"/>
        <end position="22"/>
    </location>
</feature>
<evidence type="ECO:0008006" key="4">
    <source>
        <dbReference type="Google" id="ProtNLM"/>
    </source>
</evidence>
<dbReference type="EMBL" id="BKCN01000011">
    <property type="protein sequence ID" value="GER04497.1"/>
    <property type="molecule type" value="Genomic_DNA"/>
</dbReference>
<keyword evidence="1" id="KW-0732">Signal</keyword>
<protein>
    <recommendedName>
        <fullName evidence="4">Lipoprotein</fullName>
    </recommendedName>
</protein>
<feature type="chain" id="PRO_5022726645" description="Lipoprotein" evidence="1">
    <location>
        <begin position="23"/>
        <end position="178"/>
    </location>
</feature>
<proteinExistence type="predicted"/>
<dbReference type="AlphaFoldDB" id="A0A5A7N9A1"/>
<sequence length="178" mass="18551">MPIMHRFYGKCLLASCLVFGLAACDGGGASSGDVAGLPIGAADVAGQWTMEIDTSEAARSEYASTAGLTVSVMPSASSDPTAPVDEDKMIYEMDFEFSDDNLTRCTAKDVAEGMNYVTVQCHLENNVLVVRLGSAEQGGTVISSLVRQSLDGPISGKTVMSASGLPMDVVMGKATLLR</sequence>
<organism evidence="2 3">
    <name type="scientific">Iodidimonas nitroreducens</name>
    <dbReference type="NCBI Taxonomy" id="1236968"/>
    <lineage>
        <taxon>Bacteria</taxon>
        <taxon>Pseudomonadati</taxon>
        <taxon>Pseudomonadota</taxon>
        <taxon>Alphaproteobacteria</taxon>
        <taxon>Iodidimonadales</taxon>
        <taxon>Iodidimonadaceae</taxon>
        <taxon>Iodidimonas</taxon>
    </lineage>
</organism>
<accession>A0A5A7N9A1</accession>
<gene>
    <name evidence="2" type="ORF">JCM17846_21790</name>
</gene>
<keyword evidence="3" id="KW-1185">Reference proteome</keyword>
<comment type="caution">
    <text evidence="2">The sequence shown here is derived from an EMBL/GenBank/DDBJ whole genome shotgun (WGS) entry which is preliminary data.</text>
</comment>
<reference evidence="2 3" key="1">
    <citation type="submission" date="2019-09" db="EMBL/GenBank/DDBJ databases">
        <title>NBRP : Genome information of microbial organism related human and environment.</title>
        <authorList>
            <person name="Hattori M."/>
            <person name="Oshima K."/>
            <person name="Inaba H."/>
            <person name="Suda W."/>
            <person name="Sakamoto M."/>
            <person name="Iino T."/>
            <person name="Kitahara M."/>
            <person name="Oshida Y."/>
            <person name="Iida T."/>
            <person name="Kudo T."/>
            <person name="Itoh T."/>
            <person name="Ohkuma M."/>
        </authorList>
    </citation>
    <scope>NUCLEOTIDE SEQUENCE [LARGE SCALE GENOMIC DNA]</scope>
    <source>
        <strain evidence="2 3">Q-1</strain>
    </source>
</reference>
<name>A0A5A7N9A1_9PROT</name>
<dbReference type="Proteomes" id="UP000324996">
    <property type="component" value="Unassembled WGS sequence"/>
</dbReference>
<evidence type="ECO:0000313" key="2">
    <source>
        <dbReference type="EMBL" id="GER04497.1"/>
    </source>
</evidence>
<dbReference type="PROSITE" id="PS51257">
    <property type="entry name" value="PROKAR_LIPOPROTEIN"/>
    <property type="match status" value="1"/>
</dbReference>
<evidence type="ECO:0000313" key="3">
    <source>
        <dbReference type="Proteomes" id="UP000324996"/>
    </source>
</evidence>
<evidence type="ECO:0000256" key="1">
    <source>
        <dbReference type="SAM" id="SignalP"/>
    </source>
</evidence>